<dbReference type="AlphaFoldDB" id="A0A059XXH1"/>
<evidence type="ECO:0000256" key="7">
    <source>
        <dbReference type="RuleBase" id="RU363032"/>
    </source>
</evidence>
<protein>
    <submittedName>
        <fullName evidence="9">Diguanylate cyclase</fullName>
    </submittedName>
</protein>
<feature type="domain" description="ABC transmembrane type-1" evidence="8">
    <location>
        <begin position="85"/>
        <end position="274"/>
    </location>
</feature>
<dbReference type="SUPFAM" id="SSF161098">
    <property type="entry name" value="MetI-like"/>
    <property type="match status" value="1"/>
</dbReference>
<proteinExistence type="inferred from homology"/>
<dbReference type="Gene3D" id="1.10.3720.10">
    <property type="entry name" value="MetI-like"/>
    <property type="match status" value="1"/>
</dbReference>
<keyword evidence="5 7" id="KW-1133">Transmembrane helix</keyword>
<keyword evidence="3" id="KW-1003">Cell membrane</keyword>
<evidence type="ECO:0000313" key="10">
    <source>
        <dbReference type="Proteomes" id="UP000027059"/>
    </source>
</evidence>
<keyword evidence="2 7" id="KW-0813">Transport</keyword>
<evidence type="ECO:0000256" key="3">
    <source>
        <dbReference type="ARBA" id="ARBA00022475"/>
    </source>
</evidence>
<accession>A0A059XXH1</accession>
<dbReference type="CDD" id="cd06261">
    <property type="entry name" value="TM_PBP2"/>
    <property type="match status" value="1"/>
</dbReference>
<dbReference type="InterPro" id="IPR050366">
    <property type="entry name" value="BP-dependent_transpt_permease"/>
</dbReference>
<reference evidence="10" key="1">
    <citation type="submission" date="2014-02" db="EMBL/GenBank/DDBJ databases">
        <title>Complete genome sequence and comparative genomic analysis of the nitrogen-fixing bacterium Leptospirillum ferriphilum YSK.</title>
        <authorList>
            <person name="Guo X."/>
            <person name="Yin H."/>
            <person name="Liang Y."/>
            <person name="Hu Q."/>
            <person name="Ma L."/>
            <person name="Xiao Y."/>
            <person name="Zhang X."/>
            <person name="Qiu G."/>
            <person name="Liu X."/>
        </authorList>
    </citation>
    <scope>NUCLEOTIDE SEQUENCE [LARGE SCALE GENOMIC DNA]</scope>
    <source>
        <strain evidence="10">YSK</strain>
    </source>
</reference>
<feature type="transmembrane region" description="Helical" evidence="7">
    <location>
        <begin position="148"/>
        <end position="167"/>
    </location>
</feature>
<feature type="transmembrane region" description="Helical" evidence="7">
    <location>
        <begin position="202"/>
        <end position="231"/>
    </location>
</feature>
<dbReference type="GO" id="GO:0005886">
    <property type="term" value="C:plasma membrane"/>
    <property type="evidence" value="ECO:0007669"/>
    <property type="project" value="UniProtKB-SubCell"/>
</dbReference>
<keyword evidence="4 7" id="KW-0812">Transmembrane</keyword>
<evidence type="ECO:0000256" key="5">
    <source>
        <dbReference type="ARBA" id="ARBA00022989"/>
    </source>
</evidence>
<keyword evidence="6 7" id="KW-0472">Membrane</keyword>
<dbReference type="InterPro" id="IPR000515">
    <property type="entry name" value="MetI-like"/>
</dbReference>
<dbReference type="GO" id="GO:0055085">
    <property type="term" value="P:transmembrane transport"/>
    <property type="evidence" value="ECO:0007669"/>
    <property type="project" value="InterPro"/>
</dbReference>
<dbReference type="KEGG" id="lfp:Y981_01835"/>
<name>A0A059XXH1_9BACT</name>
<reference evidence="9 10" key="2">
    <citation type="journal article" date="2015" name="Biomed. Res. Int.">
        <title>Effects of Arsenite Resistance on the Growth and Functional Gene Expression of Leptospirillum ferriphilum and Acidithiobacillus thiooxidans in Pure Culture and Coculture.</title>
        <authorList>
            <person name="Jiang H."/>
            <person name="Liang Y."/>
            <person name="Yin H."/>
            <person name="Xiao Y."/>
            <person name="Guo X."/>
            <person name="Xu Y."/>
            <person name="Hu Q."/>
            <person name="Liu H."/>
            <person name="Liu X."/>
        </authorList>
    </citation>
    <scope>NUCLEOTIDE SEQUENCE [LARGE SCALE GENOMIC DNA]</scope>
    <source>
        <strain evidence="9 10">YSK</strain>
    </source>
</reference>
<dbReference type="PANTHER" id="PTHR43386:SF1">
    <property type="entry name" value="D,D-DIPEPTIDE TRANSPORT SYSTEM PERMEASE PROTEIN DDPC-RELATED"/>
    <property type="match status" value="1"/>
</dbReference>
<dbReference type="PROSITE" id="PS50928">
    <property type="entry name" value="ABC_TM1"/>
    <property type="match status" value="1"/>
</dbReference>
<dbReference type="EMBL" id="CP007243">
    <property type="protein sequence ID" value="AIA30011.1"/>
    <property type="molecule type" value="Genomic_DNA"/>
</dbReference>
<organism evidence="9 10">
    <name type="scientific">Leptospirillum ferriphilum YSK</name>
    <dbReference type="NCBI Taxonomy" id="1441628"/>
    <lineage>
        <taxon>Bacteria</taxon>
        <taxon>Pseudomonadati</taxon>
        <taxon>Nitrospirota</taxon>
        <taxon>Nitrospiria</taxon>
        <taxon>Nitrospirales</taxon>
        <taxon>Nitrospiraceae</taxon>
        <taxon>Leptospirillum</taxon>
    </lineage>
</organism>
<dbReference type="OrthoDB" id="9797472at2"/>
<dbReference type="Proteomes" id="UP000027059">
    <property type="component" value="Chromosome"/>
</dbReference>
<dbReference type="PANTHER" id="PTHR43386">
    <property type="entry name" value="OLIGOPEPTIDE TRANSPORT SYSTEM PERMEASE PROTEIN APPC"/>
    <property type="match status" value="1"/>
</dbReference>
<evidence type="ECO:0000256" key="6">
    <source>
        <dbReference type="ARBA" id="ARBA00023136"/>
    </source>
</evidence>
<evidence type="ECO:0000256" key="2">
    <source>
        <dbReference type="ARBA" id="ARBA00022448"/>
    </source>
</evidence>
<feature type="transmembrane region" description="Helical" evidence="7">
    <location>
        <begin position="121"/>
        <end position="142"/>
    </location>
</feature>
<comment type="similarity">
    <text evidence="7">Belongs to the binding-protein-dependent transport system permease family.</text>
</comment>
<sequence length="283" mass="30834">MRSLVNRFFLLAPDRRPGLQRILGVTGVFFFSCLVALSFLPASWTGLDPVEQNTRFVLAPPGTPGHLLGCDFLGRDNLSRLVSGSTVSLFIGVSVGFLSTLIGTFWGLLSGYRGGMFDTVLMRLLEVWYALPELLIATILMLALGHGIFAVVVALSIGGWMGVARVVRGETLKIREQAYLEAARSIGASPVRLVFRHFLPNLLPVLFVLLLFRIPGGILGESTLSFLGLGLSPPASSWGTLVNEGWKALPLTPWILAFPAILIVLALLAFQWFGESLGKRWLK</sequence>
<evidence type="ECO:0000313" key="9">
    <source>
        <dbReference type="EMBL" id="AIA30011.1"/>
    </source>
</evidence>
<evidence type="ECO:0000259" key="8">
    <source>
        <dbReference type="PROSITE" id="PS50928"/>
    </source>
</evidence>
<evidence type="ECO:0000256" key="1">
    <source>
        <dbReference type="ARBA" id="ARBA00004651"/>
    </source>
</evidence>
<keyword evidence="10" id="KW-1185">Reference proteome</keyword>
<dbReference type="HOGENOM" id="CLU_028518_1_1_0"/>
<dbReference type="InterPro" id="IPR035906">
    <property type="entry name" value="MetI-like_sf"/>
</dbReference>
<feature type="transmembrane region" description="Helical" evidence="7">
    <location>
        <begin position="87"/>
        <end position="109"/>
    </location>
</feature>
<gene>
    <name evidence="9" type="ORF">Y981_01835</name>
</gene>
<feature type="transmembrane region" description="Helical" evidence="7">
    <location>
        <begin position="251"/>
        <end position="273"/>
    </location>
</feature>
<feature type="transmembrane region" description="Helical" evidence="7">
    <location>
        <begin position="21"/>
        <end position="40"/>
    </location>
</feature>
<evidence type="ECO:0000256" key="4">
    <source>
        <dbReference type="ARBA" id="ARBA00022692"/>
    </source>
</evidence>
<comment type="subcellular location">
    <subcellularLocation>
        <location evidence="1 7">Cell membrane</location>
        <topology evidence="1 7">Multi-pass membrane protein</topology>
    </subcellularLocation>
</comment>
<dbReference type="PROSITE" id="PS51257">
    <property type="entry name" value="PROKAR_LIPOPROTEIN"/>
    <property type="match status" value="1"/>
</dbReference>
<dbReference type="Pfam" id="PF00528">
    <property type="entry name" value="BPD_transp_1"/>
    <property type="match status" value="1"/>
</dbReference>